<evidence type="ECO:0000313" key="2">
    <source>
        <dbReference type="Proteomes" id="UP000019063"/>
    </source>
</evidence>
<evidence type="ECO:0000313" key="1">
    <source>
        <dbReference type="EMBL" id="ETW11748.1"/>
    </source>
</evidence>
<comment type="caution">
    <text evidence="1">The sequence shown here is derived from an EMBL/GenBank/DDBJ whole genome shotgun (WGS) entry which is preliminary data.</text>
</comment>
<accession>W4HH66</accession>
<proteinExistence type="predicted"/>
<dbReference type="eggNOG" id="ENOG5033UA8">
    <property type="taxonomic scope" value="Bacteria"/>
</dbReference>
<name>W4HH66_9RHOB</name>
<dbReference type="InterPro" id="IPR005358">
    <property type="entry name" value="Puta_zinc/iron-chelating_dom"/>
</dbReference>
<organism evidence="1 2">
    <name type="scientific">Roseivivax marinus</name>
    <dbReference type="NCBI Taxonomy" id="1379903"/>
    <lineage>
        <taxon>Bacteria</taxon>
        <taxon>Pseudomonadati</taxon>
        <taxon>Pseudomonadota</taxon>
        <taxon>Alphaproteobacteria</taxon>
        <taxon>Rhodobacterales</taxon>
        <taxon>Roseobacteraceae</taxon>
        <taxon>Roseivivax</taxon>
    </lineage>
</organism>
<dbReference type="Pfam" id="PF03692">
    <property type="entry name" value="CxxCxxCC"/>
    <property type="match status" value="1"/>
</dbReference>
<evidence type="ECO:0008006" key="3">
    <source>
        <dbReference type="Google" id="ProtNLM"/>
    </source>
</evidence>
<sequence>MSSKRPASISDLRQRVARARLPGGDRAVTERARRMLDVYLETADTHGLALADVARELKSGTAALRIGGAELEQQATSAALRDAACAPGCAFCCILAGEDGAVIFEAEARALHGALVPLAGEPDGRDWSARACPALDPETRACRAYDARPMVCRAYVSPDAEACRQVAEGIPAPGPGLLGGRAVSLAVQMLARAALQGVATVPSFSLSAVAAAAVEGREIDAALREARHKPRVMDDERKRAAGD</sequence>
<reference evidence="1 2" key="1">
    <citation type="journal article" date="2014" name="Antonie Van Leeuwenhoek">
        <title>Roseivivax atlanticus sp. nov., isolated from surface seawater of the Atlantic Ocean.</title>
        <authorList>
            <person name="Li G."/>
            <person name="Lai Q."/>
            <person name="Liu X."/>
            <person name="Sun F."/>
            <person name="Shao Z."/>
        </authorList>
    </citation>
    <scope>NUCLEOTIDE SEQUENCE [LARGE SCALE GENOMIC DNA]</scope>
    <source>
        <strain evidence="1 2">22II-s10s</strain>
    </source>
</reference>
<dbReference type="RefSeq" id="WP_043845882.1">
    <property type="nucleotide sequence ID" value="NZ_AQQW01000010.1"/>
</dbReference>
<keyword evidence="2" id="KW-1185">Reference proteome</keyword>
<dbReference type="EMBL" id="AQQW01000010">
    <property type="protein sequence ID" value="ETW11748.1"/>
    <property type="molecule type" value="Genomic_DNA"/>
</dbReference>
<dbReference type="Proteomes" id="UP000019063">
    <property type="component" value="Unassembled WGS sequence"/>
</dbReference>
<protein>
    <recommendedName>
        <fullName evidence="3">Flagellin N-methylase</fullName>
    </recommendedName>
</protein>
<dbReference type="STRING" id="1379903.ATO8_15913"/>
<dbReference type="AlphaFoldDB" id="W4HH66"/>
<gene>
    <name evidence="1" type="ORF">ATO8_15913</name>
</gene>